<evidence type="ECO:0000313" key="4">
    <source>
        <dbReference type="Proteomes" id="UP000000560"/>
    </source>
</evidence>
<evidence type="ECO:0000256" key="1">
    <source>
        <dbReference type="ARBA" id="ARBA00009199"/>
    </source>
</evidence>
<gene>
    <name evidence="3" type="ORF">ANIA_03355</name>
</gene>
<proteinExistence type="inferred from homology"/>
<dbReference type="GO" id="GO:0003824">
    <property type="term" value="F:catalytic activity"/>
    <property type="evidence" value="ECO:0007669"/>
    <property type="project" value="InterPro"/>
</dbReference>
<dbReference type="OrthoDB" id="1879366at2759"/>
<dbReference type="AlphaFoldDB" id="Q5B7X5"/>
<dbReference type="RefSeq" id="XP_660959.1">
    <property type="nucleotide sequence ID" value="XM_655867.1"/>
</dbReference>
<dbReference type="Gene3D" id="3.90.1300.10">
    <property type="entry name" value="Amidase signature (AS) domain"/>
    <property type="match status" value="1"/>
</dbReference>
<feature type="domain" description="Amidase" evidence="2">
    <location>
        <begin position="89"/>
        <end position="490"/>
    </location>
</feature>
<accession>Q5B7X5</accession>
<dbReference type="InterPro" id="IPR000120">
    <property type="entry name" value="Amidase"/>
</dbReference>
<evidence type="ECO:0000313" key="3">
    <source>
        <dbReference type="EMBL" id="CBF82881.1"/>
    </source>
</evidence>
<dbReference type="KEGG" id="ani:ANIA_03355"/>
<reference evidence="4" key="1">
    <citation type="journal article" date="2005" name="Nature">
        <title>Sequencing of Aspergillus nidulans and comparative analysis with A. fumigatus and A. oryzae.</title>
        <authorList>
            <person name="Galagan J.E."/>
            <person name="Calvo S.E."/>
            <person name="Cuomo C."/>
            <person name="Ma L.J."/>
            <person name="Wortman J.R."/>
            <person name="Batzoglou S."/>
            <person name="Lee S.I."/>
            <person name="Basturkmen M."/>
            <person name="Spevak C.C."/>
            <person name="Clutterbuck J."/>
            <person name="Kapitonov V."/>
            <person name="Jurka J."/>
            <person name="Scazzocchio C."/>
            <person name="Farman M."/>
            <person name="Butler J."/>
            <person name="Purcell S."/>
            <person name="Harris S."/>
            <person name="Braus G.H."/>
            <person name="Draht O."/>
            <person name="Busch S."/>
            <person name="D'Enfert C."/>
            <person name="Bouchier C."/>
            <person name="Goldman G.H."/>
            <person name="Bell-Pedersen D."/>
            <person name="Griffiths-Jones S."/>
            <person name="Doonan J.H."/>
            <person name="Yu J."/>
            <person name="Vienken K."/>
            <person name="Pain A."/>
            <person name="Freitag M."/>
            <person name="Selker E.U."/>
            <person name="Archer D.B."/>
            <person name="Penalva M.A."/>
            <person name="Oakley B.R."/>
            <person name="Momany M."/>
            <person name="Tanaka T."/>
            <person name="Kumagai T."/>
            <person name="Asai K."/>
            <person name="Machida M."/>
            <person name="Nierman W.C."/>
            <person name="Denning D.W."/>
            <person name="Caddick M."/>
            <person name="Hynes M."/>
            <person name="Paoletti M."/>
            <person name="Fischer R."/>
            <person name="Miller B."/>
            <person name="Dyer P."/>
            <person name="Sachs M.S."/>
            <person name="Osmani S.A."/>
            <person name="Birren B.W."/>
        </authorList>
    </citation>
    <scope>NUCLEOTIDE SEQUENCE [LARGE SCALE GENOMIC DNA]</scope>
    <source>
        <strain evidence="4">FGSC A4 / ATCC 38163 / CBS 112.46 / NRRL 194 / M139</strain>
    </source>
</reference>
<dbReference type="EMBL" id="BN001306">
    <property type="protein sequence ID" value="CBF82881.1"/>
    <property type="molecule type" value="Genomic_DNA"/>
</dbReference>
<dbReference type="InParanoid" id="Q5B7X5"/>
<dbReference type="Pfam" id="PF01425">
    <property type="entry name" value="Amidase"/>
    <property type="match status" value="1"/>
</dbReference>
<dbReference type="InterPro" id="IPR036928">
    <property type="entry name" value="AS_sf"/>
</dbReference>
<organism evidence="3 4">
    <name type="scientific">Emericella nidulans (strain FGSC A4 / ATCC 38163 / CBS 112.46 / NRRL 194 / M139)</name>
    <name type="common">Aspergillus nidulans</name>
    <dbReference type="NCBI Taxonomy" id="227321"/>
    <lineage>
        <taxon>Eukaryota</taxon>
        <taxon>Fungi</taxon>
        <taxon>Dikarya</taxon>
        <taxon>Ascomycota</taxon>
        <taxon>Pezizomycotina</taxon>
        <taxon>Eurotiomycetes</taxon>
        <taxon>Eurotiomycetidae</taxon>
        <taxon>Eurotiales</taxon>
        <taxon>Aspergillaceae</taxon>
        <taxon>Aspergillus</taxon>
        <taxon>Aspergillus subgen. Nidulantes</taxon>
    </lineage>
</organism>
<dbReference type="PANTHER" id="PTHR11895">
    <property type="entry name" value="TRANSAMIDASE"/>
    <property type="match status" value="1"/>
</dbReference>
<dbReference type="eggNOG" id="KOG1211">
    <property type="taxonomic scope" value="Eukaryota"/>
</dbReference>
<dbReference type="HOGENOM" id="CLU_009600_18_1_1"/>
<dbReference type="GeneID" id="2873755"/>
<dbReference type="OMA" id="LCHSATS"/>
<evidence type="ECO:0000259" key="2">
    <source>
        <dbReference type="Pfam" id="PF01425"/>
    </source>
</evidence>
<reference evidence="4" key="2">
    <citation type="journal article" date="2009" name="Fungal Genet. Biol.">
        <title>The 2008 update of the Aspergillus nidulans genome annotation: a community effort.</title>
        <authorList>
            <person name="Wortman J.R."/>
            <person name="Gilsenan J.M."/>
            <person name="Joardar V."/>
            <person name="Deegan J."/>
            <person name="Clutterbuck J."/>
            <person name="Andersen M.R."/>
            <person name="Archer D."/>
            <person name="Bencina M."/>
            <person name="Braus G."/>
            <person name="Coutinho P."/>
            <person name="von Dohren H."/>
            <person name="Doonan J."/>
            <person name="Driessen A.J."/>
            <person name="Durek P."/>
            <person name="Espeso E."/>
            <person name="Fekete E."/>
            <person name="Flipphi M."/>
            <person name="Estrada C.G."/>
            <person name="Geysens S."/>
            <person name="Goldman G."/>
            <person name="de Groot P.W."/>
            <person name="Hansen K."/>
            <person name="Harris S.D."/>
            <person name="Heinekamp T."/>
            <person name="Helmstaedt K."/>
            <person name="Henrissat B."/>
            <person name="Hofmann G."/>
            <person name="Homan T."/>
            <person name="Horio T."/>
            <person name="Horiuchi H."/>
            <person name="James S."/>
            <person name="Jones M."/>
            <person name="Karaffa L."/>
            <person name="Karanyi Z."/>
            <person name="Kato M."/>
            <person name="Keller N."/>
            <person name="Kelly D.E."/>
            <person name="Kiel J.A."/>
            <person name="Kim J.M."/>
            <person name="van der Klei I.J."/>
            <person name="Klis F.M."/>
            <person name="Kovalchuk A."/>
            <person name="Krasevec N."/>
            <person name="Kubicek C.P."/>
            <person name="Liu B."/>
            <person name="Maccabe A."/>
            <person name="Meyer V."/>
            <person name="Mirabito P."/>
            <person name="Miskei M."/>
            <person name="Mos M."/>
            <person name="Mullins J."/>
            <person name="Nelson D.R."/>
            <person name="Nielsen J."/>
            <person name="Oakley B.R."/>
            <person name="Osmani S.A."/>
            <person name="Pakula T."/>
            <person name="Paszewski A."/>
            <person name="Paulsen I."/>
            <person name="Pilsyk S."/>
            <person name="Pocsi I."/>
            <person name="Punt P.J."/>
            <person name="Ram A.F."/>
            <person name="Ren Q."/>
            <person name="Robellet X."/>
            <person name="Robson G."/>
            <person name="Seiboth B."/>
            <person name="van Solingen P."/>
            <person name="Specht T."/>
            <person name="Sun J."/>
            <person name="Taheri-Talesh N."/>
            <person name="Takeshita N."/>
            <person name="Ussery D."/>
            <person name="vanKuyk P.A."/>
            <person name="Visser H."/>
            <person name="van de Vondervoort P.J."/>
            <person name="de Vries R.P."/>
            <person name="Walton J."/>
            <person name="Xiang X."/>
            <person name="Xiong Y."/>
            <person name="Zeng A.P."/>
            <person name="Brandt B.W."/>
            <person name="Cornell M.J."/>
            <person name="van den Hondel C.A."/>
            <person name="Visser J."/>
            <person name="Oliver S.G."/>
            <person name="Turner G."/>
        </authorList>
    </citation>
    <scope>GENOME REANNOTATION</scope>
    <source>
        <strain evidence="4">FGSC A4 / ATCC 38163 / CBS 112.46 / NRRL 194 / M139</strain>
    </source>
</reference>
<dbReference type="SUPFAM" id="SSF75304">
    <property type="entry name" value="Amidase signature (AS) enzymes"/>
    <property type="match status" value="1"/>
</dbReference>
<dbReference type="InterPro" id="IPR020556">
    <property type="entry name" value="Amidase_CS"/>
</dbReference>
<dbReference type="STRING" id="227321.Q5B7X5"/>
<protein>
    <submittedName>
        <fullName evidence="3">Amidase, putative (AFU_orthologue AFUA_5G09140)</fullName>
    </submittedName>
</protein>
<keyword evidence="4" id="KW-1185">Reference proteome</keyword>
<dbReference type="PROSITE" id="PS00571">
    <property type="entry name" value="AMIDASES"/>
    <property type="match status" value="1"/>
</dbReference>
<name>Q5B7X5_EMENI</name>
<sequence>MSVFSLNINSSNPVTLETLDRVADSLGITVAEHEKEDYLRLLAVYHESAEALMGLPDYVPMVDEERFPRHNIHFPTSEENPLNAWAWRCEIQDQTRSATSGLLAGRTIVLKDNIAVKGVPMLMGTDMVSGYIPDTDATVVTRVLEAGAVVKGKAVCENLCHSATSSSAATGSVHNPFARGYSSGGSSSGCGSLVANGDVDLAIGADQGGSVRVPAGWCGLYGLKPTFGLMPYTGCGSNEPTNDHLGPMTRTLLDNALLLQATAGNDNIDDRSFAAPLPSQIPEYYSILTSLPNPKFLSGVKIGVISEGMNMPGIDPRVHKTVSKAISLFTELGATVSDVSVPFHSRGAAIWTPISKSGNFHSRMNRAFGRRGHALTDLNTLFHPLTQEKWDRAYTSTKNIYLNGAYAETQFPGILSKAMNLSRRLRDEYDAALREYDVLVLPNLPYIANSHVDPATATPLEMIAKQVGLTANTAPFNQSGHPVLAMPVGMLEILEGPLAEKGVKLPGICSSLFERWDRKVGFLCSVISTVDITVHKTWKTAGVLLSVLYLRQRDLRPFINHHWRHPWPSELGAQLDPLRHLSESGFHHSSGGIVYNCVFLSSELTILYHVDLNPTTEASVITGCTPLLSASIPATVATKTNNNLRRVADSLPLSVRLIAAIELCERFAYFGILRPMQNYIQD</sequence>
<accession>C8VHT5</accession>
<comment type="similarity">
    <text evidence="1">Belongs to the amidase family.</text>
</comment>
<dbReference type="PANTHER" id="PTHR11895:SF83">
    <property type="entry name" value="AMIDASE"/>
    <property type="match status" value="1"/>
</dbReference>
<dbReference type="Proteomes" id="UP000000560">
    <property type="component" value="Chromosome VI"/>
</dbReference>
<dbReference type="InterPro" id="IPR023631">
    <property type="entry name" value="Amidase_dom"/>
</dbReference>